<name>A0A3P4A8T5_9CAUD</name>
<dbReference type="InterPro" id="IPR030392">
    <property type="entry name" value="S74_ICA"/>
</dbReference>
<keyword evidence="2" id="KW-1227">Viral tail protein</keyword>
<gene>
    <name evidence="5" type="primary">stf</name>
    <name evidence="4" type="ORF">MAR001J1_00068</name>
    <name evidence="5" type="ORF">MAR002J2_00015</name>
</gene>
<dbReference type="GeneID" id="55016025"/>
<keyword evidence="6" id="KW-1185">Reference proteome</keyword>
<dbReference type="EMBL" id="LR027388">
    <property type="protein sequence ID" value="VCU43646.1"/>
    <property type="molecule type" value="Genomic_DNA"/>
</dbReference>
<proteinExistence type="predicted"/>
<comment type="subcellular location">
    <subcellularLocation>
        <location evidence="1">Virion</location>
    </subcellularLocation>
</comment>
<dbReference type="RefSeq" id="YP_009824470.1">
    <property type="nucleotide sequence ID" value="NC_048204.1"/>
</dbReference>
<dbReference type="PROSITE" id="PS51688">
    <property type="entry name" value="ICA"/>
    <property type="match status" value="1"/>
</dbReference>
<dbReference type="RefSeq" id="YP_009824758.1">
    <property type="nucleotide sequence ID" value="NC_048206.1"/>
</dbReference>
<reference evidence="5 6" key="1">
    <citation type="submission" date="2018-10" db="EMBL/GenBank/DDBJ databases">
        <authorList>
            <person name="Redgwell R T."/>
            <person name="Michniewski S."/>
            <person name="Millard A."/>
        </authorList>
    </citation>
    <scope>NUCLEOTIDE SEQUENCE [LARGE SCALE GENOMIC DNA]</scope>
    <source>
        <strain evidence="6">vB_Eco_mar001J1</strain>
        <strain evidence="4">VB_Eco_mar001J1</strain>
        <strain evidence="5">VB_Eco_mar002J2</strain>
    </source>
</reference>
<dbReference type="GO" id="GO:0098015">
    <property type="term" value="C:virus tail"/>
    <property type="evidence" value="ECO:0007669"/>
    <property type="project" value="UniProtKB-KW"/>
</dbReference>
<evidence type="ECO:0000313" key="6">
    <source>
        <dbReference type="Proteomes" id="UP000310467"/>
    </source>
</evidence>
<dbReference type="GeneID" id="55016332"/>
<evidence type="ECO:0000313" key="5">
    <source>
        <dbReference type="EMBL" id="VCU43660.1"/>
    </source>
</evidence>
<dbReference type="KEGG" id="vg:55016025"/>
<dbReference type="Proteomes" id="UP000310628">
    <property type="component" value="Segment"/>
</dbReference>
<evidence type="ECO:0000313" key="4">
    <source>
        <dbReference type="EMBL" id="VCU43646.1"/>
    </source>
</evidence>
<evidence type="ECO:0000256" key="1">
    <source>
        <dbReference type="ARBA" id="ARBA00004328"/>
    </source>
</evidence>
<dbReference type="EMBL" id="LR027385">
    <property type="protein sequence ID" value="VCU43660.1"/>
    <property type="molecule type" value="Genomic_DNA"/>
</dbReference>
<keyword evidence="2" id="KW-0946">Virion</keyword>
<accession>A0A3P4A8T5</accession>
<feature type="domain" description="Peptidase S74" evidence="3">
    <location>
        <begin position="733"/>
        <end position="851"/>
    </location>
</feature>
<sequence length="869" mass="95453">MAIYRQGQASMDAQGYVTGYDTKWREQLTLIRPGATIFFIDAPFQAAVISEVISDTQIRAITTGGSEIARSNYIILLHDSITVDGLAQDVAETLRYYQSKETQIEEAIEFFRNFDLQKLIDLRDETVRNAASAAQSEQNAQTWAGQSFNHAESAKGYMQQTQQIKDSAVAEINSARDKGVLTVNQTKDQAVVEMNQIKSDTSSLKNQAIEAKTGAESARDQAANHSANALQQANRAEMEADRAHQAVVGYQGWKYERTVNAPAGAEDAKYYPVIFQEKNVGDMTKLGVFFQISTSNRNGDYPYNSASFAGYARTSGWSDGVDSVYGNFTIYQKDERTIDSILMPAKATQKAFAVYIRGGAFPVSIHCESNVDVVVPTSDYAPDGFVENATVFKFGATDPAAECTEVRAMVLTNTGFYAINDYVIRDILLFRDGLGLGERQTPRFSELDLVRQYAGAAELSGILNLHAKGDDGVSRGYSRVYAEKQGGLWKTIIHTANNEGDKHGYLQFDENSKLSGLNHVEINGTGGLYSNGWITAKQAMRVGCGTAEGGNKDIYLTNASGDGGAYGWVNLLQGNWYGGFWQFGAVRGGAADIAHVKVLINNQGSDVKEFRFHNDYGGYMTAQRGFNGQCVQGAWGLEWDHMGAPYYANSVTNNDSGWSPVVSGGSLSTGGYHMRVGLGVASNGNAAWPDVALKLNGDGRSHRAYHFTYDGDITTWEQGFGGGAFIFAKNPTSDRDLKHDIKYTDGKESYDRVMQWLPAMFKYNGSDVQRFGLIAQDLLKIDPQYVKLVPGSPVFEDVIGVDENGEEYIDRQIETDRNDDTLALDSNVMLTDMACAMVYMGGKIEKMEKEIDDLRKAVAKLINNPTDTD</sequence>
<dbReference type="KEGG" id="vg:55016332"/>
<evidence type="ECO:0000256" key="2">
    <source>
        <dbReference type="ARBA" id="ARBA00022732"/>
    </source>
</evidence>
<organism evidence="5">
    <name type="scientific">Escherichia phage vB_Eco_mar001J1</name>
    <dbReference type="NCBI Taxonomy" id="2419760"/>
    <lineage>
        <taxon>Viruses</taxon>
        <taxon>Duplodnaviria</taxon>
        <taxon>Heunggongvirae</taxon>
        <taxon>Uroviricota</taxon>
        <taxon>Caudoviricetes</taxon>
        <taxon>Drexlerviridae</taxon>
        <taxon>Tempevirinae</taxon>
        <taxon>Warwickvirus</taxon>
        <taxon>Warwickvirus mar001J1</taxon>
    </lineage>
</organism>
<evidence type="ECO:0000259" key="3">
    <source>
        <dbReference type="PROSITE" id="PS51688"/>
    </source>
</evidence>
<protein>
    <submittedName>
        <fullName evidence="5">Putative tail fiber protein</fullName>
    </submittedName>
</protein>
<dbReference type="Proteomes" id="UP000310467">
    <property type="component" value="Segment"/>
</dbReference>
<dbReference type="Pfam" id="PF13884">
    <property type="entry name" value="Peptidase_S74"/>
    <property type="match status" value="1"/>
</dbReference>